<dbReference type="InterPro" id="IPR027417">
    <property type="entry name" value="P-loop_NTPase"/>
</dbReference>
<gene>
    <name evidence="1" type="ORF">DYB37_010543</name>
</gene>
<dbReference type="InterPro" id="IPR039421">
    <property type="entry name" value="Type_1_exporter"/>
</dbReference>
<dbReference type="PANTHER" id="PTHR24221:SF654">
    <property type="entry name" value="ATP-BINDING CASSETTE SUB-FAMILY B MEMBER 6"/>
    <property type="match status" value="1"/>
</dbReference>
<dbReference type="Gene3D" id="3.40.50.300">
    <property type="entry name" value="P-loop containing nucleotide triphosphate hydrolases"/>
    <property type="match status" value="1"/>
</dbReference>
<protein>
    <recommendedName>
        <fullName evidence="3">ABC transporter domain-containing protein</fullName>
    </recommendedName>
</protein>
<reference evidence="1 2" key="1">
    <citation type="submission" date="2018-08" db="EMBL/GenBank/DDBJ databases">
        <title>Aphanomyces genome sequencing and annotation.</title>
        <authorList>
            <person name="Minardi D."/>
            <person name="Oidtmann B."/>
            <person name="Van Der Giezen M."/>
            <person name="Studholme D.J."/>
        </authorList>
    </citation>
    <scope>NUCLEOTIDE SEQUENCE [LARGE SCALE GENOMIC DNA]</scope>
    <source>
        <strain evidence="1 2">Da</strain>
    </source>
</reference>
<evidence type="ECO:0008006" key="3">
    <source>
        <dbReference type="Google" id="ProtNLM"/>
    </source>
</evidence>
<comment type="caution">
    <text evidence="1">The sequence shown here is derived from an EMBL/GenBank/DDBJ whole genome shotgun (WGS) entry which is preliminary data.</text>
</comment>
<dbReference type="PANTHER" id="PTHR24221">
    <property type="entry name" value="ATP-BINDING CASSETTE SUB-FAMILY B"/>
    <property type="match status" value="1"/>
</dbReference>
<evidence type="ECO:0000313" key="1">
    <source>
        <dbReference type="EMBL" id="RHZ13091.1"/>
    </source>
</evidence>
<dbReference type="AlphaFoldDB" id="A0A418EH47"/>
<proteinExistence type="predicted"/>
<sequence>MDVKMYSKASYMHQTAVVFQNGGILNGTILDNIRLLLLDEATSALDFETEAHIVTTLEKLARTSRVTVVSVTHRLATTRGADLILVMHRGAIVESGTFSQCVEDAPAQCVAWADE</sequence>
<dbReference type="EMBL" id="QUTH01004593">
    <property type="protein sequence ID" value="RHZ13091.1"/>
    <property type="molecule type" value="Genomic_DNA"/>
</dbReference>
<organism evidence="1 2">
    <name type="scientific">Aphanomyces astaci</name>
    <name type="common">Crayfish plague agent</name>
    <dbReference type="NCBI Taxonomy" id="112090"/>
    <lineage>
        <taxon>Eukaryota</taxon>
        <taxon>Sar</taxon>
        <taxon>Stramenopiles</taxon>
        <taxon>Oomycota</taxon>
        <taxon>Saprolegniomycetes</taxon>
        <taxon>Saprolegniales</taxon>
        <taxon>Verrucalvaceae</taxon>
        <taxon>Aphanomyces</taxon>
    </lineage>
</organism>
<dbReference type="Proteomes" id="UP000285430">
    <property type="component" value="Unassembled WGS sequence"/>
</dbReference>
<accession>A0A418EH47</accession>
<name>A0A418EH47_APHAT</name>
<dbReference type="SUPFAM" id="SSF52540">
    <property type="entry name" value="P-loop containing nucleoside triphosphate hydrolases"/>
    <property type="match status" value="1"/>
</dbReference>
<dbReference type="GO" id="GO:0042626">
    <property type="term" value="F:ATPase-coupled transmembrane transporter activity"/>
    <property type="evidence" value="ECO:0007669"/>
    <property type="project" value="TreeGrafter"/>
</dbReference>
<evidence type="ECO:0000313" key="2">
    <source>
        <dbReference type="Proteomes" id="UP000285430"/>
    </source>
</evidence>